<dbReference type="Gene3D" id="3.40.720.10">
    <property type="entry name" value="Alkaline Phosphatase, subunit A"/>
    <property type="match status" value="2"/>
</dbReference>
<dbReference type="Pfam" id="PF13385">
    <property type="entry name" value="Laminin_G_3"/>
    <property type="match status" value="1"/>
</dbReference>
<gene>
    <name evidence="1" type="ORF">EAH82_07120</name>
</gene>
<proteinExistence type="predicted"/>
<dbReference type="OrthoDB" id="1956004at2"/>
<sequence length="627" mass="64401">MVIQIDGLTHATLREAIAAGRAPGLLGLTVAPAWTGGRNGTLSEQRTTAGPGWASLLTGTWANRHGVHWDTSDERIDASTPTFFALAHSNNPVAKMSAVTSNPLYPTLLAADVQSGAIATAVDCASDDACVTQRATTAVLAGDTLVLAQFGAPAIAAAREGLRSSGYDAAVDATMASVGALIASANRRQSNDAKDDWLIIVTAGYGLDGYGSASGLQLAENKTIFIASNKALASEPGVGADAPKDDGLTRLAATTDIAPTVLRQLGVAPGQDFEGIALQSRTSLRELTAVTGADKGSIVLSWMLGGDLTAPVHVLRDGKQVATLPAGTTVYTDAIVAASDGVYSYRYTLVAGEARASLSAQIAYVKPATLAPTLRNGLTNYHPLDALPALDVLGASTLAPRAADADGGTLVADDGFMAPYAAKALRVDSRVKNANGTAGYRLMQTGDITANPAVSAFTIGFWVRTDASCSQGVSNGGTVLGNKNYDSGSNAGLVISVWASCELRFNAGSGGTRADSNGYTLSAGQWAYVAMVVDKAGLKMTGYVFDPVKGAQTGSTALTTAITAQLGGLGNGLSLNEDGTGLYYQRWSASPRGAMDFNDLALWNRALTADELASIFKTAKPLSSLIP</sequence>
<dbReference type="InterPro" id="IPR013783">
    <property type="entry name" value="Ig-like_fold"/>
</dbReference>
<protein>
    <submittedName>
        <fullName evidence="1">LamG domain-containing protein</fullName>
    </submittedName>
</protein>
<comment type="caution">
    <text evidence="1">The sequence shown here is derived from an EMBL/GenBank/DDBJ whole genome shotgun (WGS) entry which is preliminary data.</text>
</comment>
<evidence type="ECO:0000313" key="1">
    <source>
        <dbReference type="EMBL" id="TPG29377.1"/>
    </source>
</evidence>
<dbReference type="InterPro" id="IPR017850">
    <property type="entry name" value="Alkaline_phosphatase_core_sf"/>
</dbReference>
<dbReference type="SUPFAM" id="SSF53649">
    <property type="entry name" value="Alkaline phosphatase-like"/>
    <property type="match status" value="1"/>
</dbReference>
<dbReference type="Proteomes" id="UP000319212">
    <property type="component" value="Unassembled WGS sequence"/>
</dbReference>
<organism evidence="1 2">
    <name type="scientific">Variovorax guangxiensis</name>
    <dbReference type="NCBI Taxonomy" id="1775474"/>
    <lineage>
        <taxon>Bacteria</taxon>
        <taxon>Pseudomonadati</taxon>
        <taxon>Pseudomonadota</taxon>
        <taxon>Betaproteobacteria</taxon>
        <taxon>Burkholderiales</taxon>
        <taxon>Comamonadaceae</taxon>
        <taxon>Variovorax</taxon>
    </lineage>
</organism>
<reference evidence="1 2" key="1">
    <citation type="journal article" date="2019" name="Environ. Microbiol.">
        <title>Species interactions and distinct microbial communities in high Arctic permafrost affected cryosols are associated with the CH4 and CO2 gas fluxes.</title>
        <authorList>
            <person name="Altshuler I."/>
            <person name="Hamel J."/>
            <person name="Turney S."/>
            <person name="Magnuson E."/>
            <person name="Levesque R."/>
            <person name="Greer C."/>
            <person name="Whyte L.G."/>
        </authorList>
    </citation>
    <scope>NUCLEOTIDE SEQUENCE [LARGE SCALE GENOMIC DNA]</scope>
    <source>
        <strain evidence="1 2">S06.C</strain>
    </source>
</reference>
<dbReference type="AlphaFoldDB" id="A0A502DVM2"/>
<dbReference type="Gene3D" id="2.60.120.200">
    <property type="match status" value="1"/>
</dbReference>
<accession>A0A502DVM2</accession>
<name>A0A502DVM2_9BURK</name>
<dbReference type="InterPro" id="IPR013320">
    <property type="entry name" value="ConA-like_dom_sf"/>
</dbReference>
<dbReference type="EMBL" id="RCZI01000002">
    <property type="protein sequence ID" value="TPG29377.1"/>
    <property type="molecule type" value="Genomic_DNA"/>
</dbReference>
<dbReference type="Gene3D" id="2.60.40.10">
    <property type="entry name" value="Immunoglobulins"/>
    <property type="match status" value="1"/>
</dbReference>
<dbReference type="SUPFAM" id="SSF49899">
    <property type="entry name" value="Concanavalin A-like lectins/glucanases"/>
    <property type="match status" value="1"/>
</dbReference>
<evidence type="ECO:0000313" key="2">
    <source>
        <dbReference type="Proteomes" id="UP000319212"/>
    </source>
</evidence>